<name>A0A517MMN8_9BACT</name>
<reference evidence="6 7" key="1">
    <citation type="submission" date="2019-02" db="EMBL/GenBank/DDBJ databases">
        <title>Deep-cultivation of Planctomycetes and their phenomic and genomic characterization uncovers novel biology.</title>
        <authorList>
            <person name="Wiegand S."/>
            <person name="Jogler M."/>
            <person name="Boedeker C."/>
            <person name="Pinto D."/>
            <person name="Vollmers J."/>
            <person name="Rivas-Marin E."/>
            <person name="Kohn T."/>
            <person name="Peeters S.H."/>
            <person name="Heuer A."/>
            <person name="Rast P."/>
            <person name="Oberbeckmann S."/>
            <person name="Bunk B."/>
            <person name="Jeske O."/>
            <person name="Meyerdierks A."/>
            <person name="Storesund J.E."/>
            <person name="Kallscheuer N."/>
            <person name="Luecker S."/>
            <person name="Lage O.M."/>
            <person name="Pohl T."/>
            <person name="Merkel B.J."/>
            <person name="Hornburger P."/>
            <person name="Mueller R.-W."/>
            <person name="Bruemmer F."/>
            <person name="Labrenz M."/>
            <person name="Spormann A.M."/>
            <person name="Op den Camp H."/>
            <person name="Overmann J."/>
            <person name="Amann R."/>
            <person name="Jetten M.S.M."/>
            <person name="Mascher T."/>
            <person name="Medema M.H."/>
            <person name="Devos D.P."/>
            <person name="Kaster A.-K."/>
            <person name="Ovreas L."/>
            <person name="Rohde M."/>
            <person name="Galperin M.Y."/>
            <person name="Jogler C."/>
        </authorList>
    </citation>
    <scope>NUCLEOTIDE SEQUENCE [LARGE SCALE GENOMIC DNA]</scope>
    <source>
        <strain evidence="6 7">FF011L</strain>
    </source>
</reference>
<dbReference type="PRINTS" id="PR00757">
    <property type="entry name" value="AMINEOXDASEF"/>
</dbReference>
<dbReference type="InterPro" id="IPR002937">
    <property type="entry name" value="Amino_oxidase"/>
</dbReference>
<comment type="cofactor">
    <cofactor evidence="1">
        <name>FAD</name>
        <dbReference type="ChEBI" id="CHEBI:57692"/>
    </cofactor>
</comment>
<protein>
    <submittedName>
        <fullName evidence="6">15-cis-phytoene desaturase</fullName>
        <ecNumber evidence="6">1.3.5.5</ecNumber>
    </submittedName>
</protein>
<dbReference type="Proteomes" id="UP000320672">
    <property type="component" value="Chromosome"/>
</dbReference>
<evidence type="ECO:0000256" key="1">
    <source>
        <dbReference type="ARBA" id="ARBA00001974"/>
    </source>
</evidence>
<evidence type="ECO:0000313" key="6">
    <source>
        <dbReference type="EMBL" id="QDS96142.1"/>
    </source>
</evidence>
<dbReference type="Gene3D" id="3.50.50.60">
    <property type="entry name" value="FAD/NAD(P)-binding domain"/>
    <property type="match status" value="1"/>
</dbReference>
<accession>A0A517MMN8</accession>
<evidence type="ECO:0000313" key="7">
    <source>
        <dbReference type="Proteomes" id="UP000320672"/>
    </source>
</evidence>
<dbReference type="InterPro" id="IPR050464">
    <property type="entry name" value="Zeta_carotene_desat/Oxidored"/>
</dbReference>
<feature type="chain" id="PRO_5021779445" evidence="4">
    <location>
        <begin position="23"/>
        <end position="465"/>
    </location>
</feature>
<proteinExistence type="predicted"/>
<evidence type="ECO:0000256" key="3">
    <source>
        <dbReference type="PIRSR" id="PIRSR601613-1"/>
    </source>
</evidence>
<dbReference type="GO" id="GO:0016491">
    <property type="term" value="F:oxidoreductase activity"/>
    <property type="evidence" value="ECO:0007669"/>
    <property type="project" value="UniProtKB-KW"/>
</dbReference>
<dbReference type="InterPro" id="IPR001613">
    <property type="entry name" value="Flavin_amine_oxidase"/>
</dbReference>
<dbReference type="PANTHER" id="PTHR42923">
    <property type="entry name" value="PROTOPORPHYRINOGEN OXIDASE"/>
    <property type="match status" value="1"/>
</dbReference>
<dbReference type="PANTHER" id="PTHR42923:SF47">
    <property type="entry name" value="BLR3003 PROTEIN"/>
    <property type="match status" value="1"/>
</dbReference>
<keyword evidence="7" id="KW-1185">Reference proteome</keyword>
<dbReference type="RefSeq" id="WP_218932833.1">
    <property type="nucleotide sequence ID" value="NZ_CP036262.1"/>
</dbReference>
<dbReference type="NCBIfam" id="TIGR03467">
    <property type="entry name" value="HpnE"/>
    <property type="match status" value="1"/>
</dbReference>
<dbReference type="AlphaFoldDB" id="A0A517MMN8"/>
<dbReference type="Pfam" id="PF01593">
    <property type="entry name" value="Amino_oxidase"/>
    <property type="match status" value="1"/>
</dbReference>
<evidence type="ECO:0000256" key="4">
    <source>
        <dbReference type="SAM" id="SignalP"/>
    </source>
</evidence>
<dbReference type="InterPro" id="IPR036188">
    <property type="entry name" value="FAD/NAD-bd_sf"/>
</dbReference>
<evidence type="ECO:0000256" key="2">
    <source>
        <dbReference type="ARBA" id="ARBA00023002"/>
    </source>
</evidence>
<dbReference type="InterPro" id="IPR017830">
    <property type="entry name" value="SQase_HpnE"/>
</dbReference>
<evidence type="ECO:0000259" key="5">
    <source>
        <dbReference type="Pfam" id="PF01593"/>
    </source>
</evidence>
<sequence precursor="true">MSKRPVVAIVGGGLAGLSAAWALSEFPVDVKLLEARSVVGGRAGSYTDSTNGGEVDYCQHVAMGCCTNFLWWMQETDLLQHFQQASALTFLAADVPSSILQSSRWLPAPLHSLPAFARAHFLSRAQKIEIARGLWRLMRRSSRSRETTSMQQWLRTAGQSEETIERFWEIIIVSALGESTQRVSVDAARKVLVDGFLGHREAGDVWIPQCSLSDLFGRKLADKLLQRGVSVECGSPVKNLECNHNTCVDIQTSESSIQADQAIIAVPWHGLSRLLPPQSNILPAAKLQAIHALPSSPISGVHLWFDRAITNKQHCVLVGGLAQWLFRPAFGNESEHYYQVVISASRDVRAMPRDKCIEQILAEIETHFPDATNAKLLRSKTITDRQAVFSMRPEIETIRPHVQTQHPSVQLAGDYTATDWPATMEGAVLSGFRAADQVLQGLGLGRFAEQPPLPRNLLTKWVIRE</sequence>
<feature type="binding site" evidence="3">
    <location>
        <begin position="34"/>
        <end position="35"/>
    </location>
    <ligand>
        <name>FAD</name>
        <dbReference type="ChEBI" id="CHEBI:57692"/>
    </ligand>
</feature>
<feature type="domain" description="Amine oxidase" evidence="5">
    <location>
        <begin position="14"/>
        <end position="439"/>
    </location>
</feature>
<organism evidence="6 7">
    <name type="scientific">Roseimaritima multifibrata</name>
    <dbReference type="NCBI Taxonomy" id="1930274"/>
    <lineage>
        <taxon>Bacteria</taxon>
        <taxon>Pseudomonadati</taxon>
        <taxon>Planctomycetota</taxon>
        <taxon>Planctomycetia</taxon>
        <taxon>Pirellulales</taxon>
        <taxon>Pirellulaceae</taxon>
        <taxon>Roseimaritima</taxon>
    </lineage>
</organism>
<keyword evidence="2 6" id="KW-0560">Oxidoreductase</keyword>
<dbReference type="EC" id="1.3.5.5" evidence="6"/>
<gene>
    <name evidence="6" type="primary">pds</name>
    <name evidence="6" type="ORF">FF011L_49500</name>
</gene>
<dbReference type="KEGG" id="rml:FF011L_49500"/>
<feature type="binding site" evidence="3">
    <location>
        <position position="237"/>
    </location>
    <ligand>
        <name>FAD</name>
        <dbReference type="ChEBI" id="CHEBI:57692"/>
    </ligand>
</feature>
<feature type="signal peptide" evidence="4">
    <location>
        <begin position="1"/>
        <end position="22"/>
    </location>
</feature>
<dbReference type="SUPFAM" id="SSF51905">
    <property type="entry name" value="FAD/NAD(P)-binding domain"/>
    <property type="match status" value="1"/>
</dbReference>
<dbReference type="EMBL" id="CP036262">
    <property type="protein sequence ID" value="QDS96142.1"/>
    <property type="molecule type" value="Genomic_DNA"/>
</dbReference>
<keyword evidence="4" id="KW-0732">Signal</keyword>